<organism evidence="1 2">
    <name type="scientific">Phyllostomus discolor</name>
    <name type="common">pale spear-nosed bat</name>
    <dbReference type="NCBI Taxonomy" id="89673"/>
    <lineage>
        <taxon>Eukaryota</taxon>
        <taxon>Metazoa</taxon>
        <taxon>Chordata</taxon>
        <taxon>Craniata</taxon>
        <taxon>Vertebrata</taxon>
        <taxon>Euteleostomi</taxon>
        <taxon>Mammalia</taxon>
        <taxon>Eutheria</taxon>
        <taxon>Laurasiatheria</taxon>
        <taxon>Chiroptera</taxon>
        <taxon>Yangochiroptera</taxon>
        <taxon>Phyllostomidae</taxon>
        <taxon>Phyllostominae</taxon>
        <taxon>Phyllostomus</taxon>
    </lineage>
</organism>
<accession>A0A834DWB9</accession>
<sequence>MAAQWQLGGVLLSDGGFSSLGPRLKSVCPTLTGSSSLSGQCRGQSSDVLSLALGPVAKPHLVPGASRPEVACWPELRSTAGKPGPQPTAPFPLWDLVSYFFRLWFGERNQHINDFFPQKPLNNSFWRVFAFLLAVWSWSRWGAGGGRGAPEQAACRALAWVPWACAAPAGPVARSCSPPGAAALMRGSPVNYESDPSFFPSPQPASPGSL</sequence>
<gene>
    <name evidence="1" type="ORF">HJG60_011755</name>
</gene>
<protein>
    <submittedName>
        <fullName evidence="1">Uncharacterized protein</fullName>
    </submittedName>
</protein>
<dbReference type="Proteomes" id="UP000664940">
    <property type="component" value="Unassembled WGS sequence"/>
</dbReference>
<dbReference type="EMBL" id="JABVXQ010000008">
    <property type="protein sequence ID" value="KAF6094639.1"/>
    <property type="molecule type" value="Genomic_DNA"/>
</dbReference>
<name>A0A834DWB9_9CHIR</name>
<proteinExistence type="predicted"/>
<evidence type="ECO:0000313" key="2">
    <source>
        <dbReference type="Proteomes" id="UP000664940"/>
    </source>
</evidence>
<comment type="caution">
    <text evidence="1">The sequence shown here is derived from an EMBL/GenBank/DDBJ whole genome shotgun (WGS) entry which is preliminary data.</text>
</comment>
<evidence type="ECO:0000313" key="1">
    <source>
        <dbReference type="EMBL" id="KAF6094639.1"/>
    </source>
</evidence>
<reference evidence="1 2" key="1">
    <citation type="journal article" date="2020" name="Nature">
        <title>Six reference-quality genomes reveal evolution of bat adaptations.</title>
        <authorList>
            <person name="Jebb D."/>
            <person name="Huang Z."/>
            <person name="Pippel M."/>
            <person name="Hughes G.M."/>
            <person name="Lavrichenko K."/>
            <person name="Devanna P."/>
            <person name="Winkler S."/>
            <person name="Jermiin L.S."/>
            <person name="Skirmuntt E.C."/>
            <person name="Katzourakis A."/>
            <person name="Burkitt-Gray L."/>
            <person name="Ray D.A."/>
            <person name="Sullivan K.A.M."/>
            <person name="Roscito J.G."/>
            <person name="Kirilenko B.M."/>
            <person name="Davalos L.M."/>
            <person name="Corthals A.P."/>
            <person name="Power M.L."/>
            <person name="Jones G."/>
            <person name="Ransome R.D."/>
            <person name="Dechmann D.K.N."/>
            <person name="Locatelli A.G."/>
            <person name="Puechmaille S.J."/>
            <person name="Fedrigo O."/>
            <person name="Jarvis E.D."/>
            <person name="Hiller M."/>
            <person name="Vernes S.C."/>
            <person name="Myers E.W."/>
            <person name="Teeling E.C."/>
        </authorList>
    </citation>
    <scope>NUCLEOTIDE SEQUENCE [LARGE SCALE GENOMIC DNA]</scope>
    <source>
        <strain evidence="1">Bat1K_MPI-CBG_1</strain>
    </source>
</reference>
<dbReference type="AlphaFoldDB" id="A0A834DWB9"/>